<evidence type="ECO:0000256" key="5">
    <source>
        <dbReference type="SAM" id="Phobius"/>
    </source>
</evidence>
<reference evidence="8" key="1">
    <citation type="submission" date="2019-10" db="EMBL/GenBank/DDBJ databases">
        <title>Draft genome sequece of Microseira wollei NIES-4236.</title>
        <authorList>
            <person name="Yamaguchi H."/>
            <person name="Suzuki S."/>
            <person name="Kawachi M."/>
        </authorList>
    </citation>
    <scope>NUCLEOTIDE SEQUENCE</scope>
    <source>
        <strain evidence="8">NIES-4236</strain>
    </source>
</reference>
<evidence type="ECO:0000259" key="7">
    <source>
        <dbReference type="PROSITE" id="PS50109"/>
    </source>
</evidence>
<dbReference type="PRINTS" id="PR00344">
    <property type="entry name" value="BCTRLSENSOR"/>
</dbReference>
<dbReference type="Gene3D" id="1.10.287.130">
    <property type="match status" value="1"/>
</dbReference>
<proteinExistence type="predicted"/>
<dbReference type="InterPro" id="IPR036890">
    <property type="entry name" value="HATPase_C_sf"/>
</dbReference>
<dbReference type="GO" id="GO:0004673">
    <property type="term" value="F:protein histidine kinase activity"/>
    <property type="evidence" value="ECO:0007669"/>
    <property type="project" value="UniProtKB-EC"/>
</dbReference>
<feature type="domain" description="Histidine kinase" evidence="7">
    <location>
        <begin position="1567"/>
        <end position="1798"/>
    </location>
</feature>
<dbReference type="CDD" id="cd00075">
    <property type="entry name" value="HATPase"/>
    <property type="match status" value="1"/>
</dbReference>
<dbReference type="GO" id="GO:0005524">
    <property type="term" value="F:ATP binding"/>
    <property type="evidence" value="ECO:0007669"/>
    <property type="project" value="InterPro"/>
</dbReference>
<evidence type="ECO:0000256" key="2">
    <source>
        <dbReference type="ARBA" id="ARBA00012438"/>
    </source>
</evidence>
<keyword evidence="5" id="KW-0472">Membrane</keyword>
<dbReference type="Pfam" id="PF02518">
    <property type="entry name" value="HATPase_c"/>
    <property type="match status" value="1"/>
</dbReference>
<keyword evidence="5" id="KW-0812">Transmembrane</keyword>
<comment type="caution">
    <text evidence="8">The sequence shown here is derived from an EMBL/GenBank/DDBJ whole genome shotgun (WGS) entry which is preliminary data.</text>
</comment>
<dbReference type="InterPro" id="IPR053159">
    <property type="entry name" value="Hybrid_Histidine_Kinase"/>
</dbReference>
<dbReference type="PANTHER" id="PTHR43642">
    <property type="entry name" value="HYBRID SIGNAL TRANSDUCTION HISTIDINE KINASE G"/>
    <property type="match status" value="1"/>
</dbReference>
<dbReference type="Gene3D" id="3.40.50.300">
    <property type="entry name" value="P-loop containing nucleotide triphosphate hydrolases"/>
    <property type="match status" value="1"/>
</dbReference>
<dbReference type="Pfam" id="PF13191">
    <property type="entry name" value="AAA_16"/>
    <property type="match status" value="1"/>
</dbReference>
<protein>
    <recommendedName>
        <fullName evidence="2">histidine kinase</fullName>
        <ecNumber evidence="2">2.7.13.3</ecNumber>
    </recommendedName>
</protein>
<keyword evidence="4" id="KW-0902">Two-component regulatory system</keyword>
<feature type="transmembrane region" description="Helical" evidence="5">
    <location>
        <begin position="940"/>
        <end position="961"/>
    </location>
</feature>
<dbReference type="InterPro" id="IPR003018">
    <property type="entry name" value="GAF"/>
</dbReference>
<dbReference type="InterPro" id="IPR004358">
    <property type="entry name" value="Sig_transdc_His_kin-like_C"/>
</dbReference>
<dbReference type="InterPro" id="IPR041664">
    <property type="entry name" value="AAA_16"/>
</dbReference>
<dbReference type="Gene3D" id="1.10.510.10">
    <property type="entry name" value="Transferase(Phosphotransferase) domain 1"/>
    <property type="match status" value="1"/>
</dbReference>
<dbReference type="SMART" id="SM00065">
    <property type="entry name" value="GAF"/>
    <property type="match status" value="1"/>
</dbReference>
<keyword evidence="9" id="KW-1185">Reference proteome</keyword>
<evidence type="ECO:0000256" key="3">
    <source>
        <dbReference type="ARBA" id="ARBA00022777"/>
    </source>
</evidence>
<dbReference type="InterPro" id="IPR027417">
    <property type="entry name" value="P-loop_NTPase"/>
</dbReference>
<dbReference type="Pfam" id="PF01590">
    <property type="entry name" value="GAF"/>
    <property type="match status" value="1"/>
</dbReference>
<dbReference type="Gene3D" id="3.30.565.10">
    <property type="entry name" value="Histidine kinase-like ATPase, C-terminal domain"/>
    <property type="match status" value="1"/>
</dbReference>
<dbReference type="Pfam" id="PF00069">
    <property type="entry name" value="Pkinase"/>
    <property type="match status" value="1"/>
</dbReference>
<organism evidence="8 9">
    <name type="scientific">Microseira wollei NIES-4236</name>
    <dbReference type="NCBI Taxonomy" id="2530354"/>
    <lineage>
        <taxon>Bacteria</taxon>
        <taxon>Bacillati</taxon>
        <taxon>Cyanobacteriota</taxon>
        <taxon>Cyanophyceae</taxon>
        <taxon>Oscillatoriophycideae</taxon>
        <taxon>Aerosakkonematales</taxon>
        <taxon>Aerosakkonemataceae</taxon>
        <taxon>Microseira</taxon>
    </lineage>
</organism>
<dbReference type="RefSeq" id="WP_226576972.1">
    <property type="nucleotide sequence ID" value="NZ_BLAY01000017.1"/>
</dbReference>
<sequence>MNTTFNTTVALPGYRLVERLYCGSRTVVYRGVRLVDDQAVAVKLLQQDYPNFHDLLQFRNQYAIMLRIADANAKNLDIPGIVRPYNLEPYRNSYALVMEDFGGVSLRDYVRNQVLAIAQVLEIALQLADILHNLHQNRVIHKDIKPANILIHPDTKQVKLIDFSIASLLPKETPEIKNPNRLEGTLAYISPEQTARMNRGIDYRSDFYALGVTLFELLTGQLPYQSDDPMELVHCHIAKQPPSLREFHIPEAISAIVMKLMAKNAEDRYQSALGLKYDLEICLHQLQETGTIEPFEIGTQDISDRFNIPEKLYGRETEVQALLNAFERVSQGNTELMLVAGFSGIGKTAVINEVHKPIVRQRGYFIKGKYDQFQRNIPFSAFVQAFRDLMGQLLSESDVQLATWKAKILAAVGENGQVIVDVIPELERIIGQQPPVPELSGSAAQNRFNLLFQKFIQVFTTPEHPLVMFLDDLQWSDSASLNLLQLLMSEASSGYLLILGAYRDNEVFPAHPLMLTLEQIQKAQAISLRERCANVHTITLVPLVETTVNQLVADTLSCTDELAQPLTQLVYRKTQGNPFFMTQFLKALHEDGWIEFQPELGYWQCDMAAVRQLALTDDVVEFMALQLQKLPVETQEVLKLAACIGNQFDLNTLALVSEQSETEAATALWKALQEGLILPISETYKFFQANDSDGSDSAKPMLRERSSEIPVSYKFLHDRVQQAAYSLIPDTDKATVHQTIGRLFLDNCSEQECHERIFEIVNHLNQAIHLVEQPSSRERLAQLNLKAGQKAKAATAYQTALSYLVLSSDLLPENSWQQHYDFTLTLHTELASNTCLVGDFAETERWLTLALERVESLLDRIPLYEIQIQAHVAQSQLQEAIQLGCTTLQQLGIALLTQPTPEDFGRGLAQINAALGDRPVAELIHLPIMTEPRLLAAMRVLFRLAGVVVLAAPHLMPFIFFKMVSLSIQTGNTAFSAPGYVTYGMILCSAVGEIDLGYAFGQLALEILEKLPSLPVQAKTLSRFHGGVRHWKENWRSILSDLQVGYQIGLETGDLETTAIFAQVHSYTAYFAGAELSDLAESMAIYSQAIAQLKQPVFLRWNQTYHQHVLNLLGHSDEPCQLMGEVYDETVDLPQQYAIKDAHGIAVAHLFKAIGCYLFARHEEALTHLEKVAEFHRAIASFVPGNMFYFYDALVGLALYPNLSAEAQDRCLEKVTVAREKIRRFAGHAAVNWSHKADLIEAQFQQISGNRLEAMDLYDRAISGAKANEYIQEEALANELAAKFYLDWGKEKVAAGYMLEAYYCYARWGALAKTDDLETRYPHLLRPILQSVSTPSTNCLSTLVSIHQTATLSGTSISNLLDLGTFTKAAQALYSEIHLDKLLAVIMQVMVENAGADKAALILNQEGELTVAIEYIAQTVQRIASQPLDTCNHLPVSIIRQVSRTRQPELCDRVTDPKFAADPYFEQHSPQSLLCSPIVDRGKLIGILYLENSSSRNAFTRERVEILHLLCTQAAISLENATLYNTLEQKVIDRTRELSQTLDDLKATQKQLVEAEKMAALGVLVAGVAHEINTPVGVGITLASTLVEATQAFKAEIDRGQLKKSVLTNYLETAEDSASLMLTNLQRAGDLIQSFKQVAVDRTHLEQRSIALKSYLEDLLVSLGPQLRQAQHTLTLTGDDSITIVSYPGAIAQLITNLLNNSLLHAYPTGEAGQLQIGIQQSEQSVILTYRDDGCGIPPENLGKIFDPFFTTARDRGGSGLGLHIVYNLVTQKLGGTIEVESTVGQGTLFAIQLPWSL</sequence>
<dbReference type="SMART" id="SM00220">
    <property type="entry name" value="S_TKc"/>
    <property type="match status" value="1"/>
</dbReference>
<dbReference type="SMART" id="SM00387">
    <property type="entry name" value="HATPase_c"/>
    <property type="match status" value="1"/>
</dbReference>
<accession>A0AAV3X8Q9</accession>
<dbReference type="EMBL" id="BLAY01000017">
    <property type="protein sequence ID" value="GET36749.1"/>
    <property type="molecule type" value="Genomic_DNA"/>
</dbReference>
<dbReference type="PROSITE" id="PS50109">
    <property type="entry name" value="HIS_KIN"/>
    <property type="match status" value="1"/>
</dbReference>
<name>A0AAV3X8Q9_9CYAN</name>
<dbReference type="InterPro" id="IPR005467">
    <property type="entry name" value="His_kinase_dom"/>
</dbReference>
<evidence type="ECO:0000313" key="8">
    <source>
        <dbReference type="EMBL" id="GET36749.1"/>
    </source>
</evidence>
<dbReference type="SUPFAM" id="SSF52540">
    <property type="entry name" value="P-loop containing nucleoside triphosphate hydrolases"/>
    <property type="match status" value="1"/>
</dbReference>
<dbReference type="InterPro" id="IPR011009">
    <property type="entry name" value="Kinase-like_dom_sf"/>
</dbReference>
<dbReference type="EC" id="2.7.13.3" evidence="2"/>
<gene>
    <name evidence="8" type="ORF">MiSe_15010</name>
</gene>
<dbReference type="PROSITE" id="PS50011">
    <property type="entry name" value="PROTEIN_KINASE_DOM"/>
    <property type="match status" value="1"/>
</dbReference>
<dbReference type="PROSITE" id="PS00108">
    <property type="entry name" value="PROTEIN_KINASE_ST"/>
    <property type="match status" value="1"/>
</dbReference>
<dbReference type="PANTHER" id="PTHR43642:SF1">
    <property type="entry name" value="HYBRID SIGNAL TRANSDUCTION HISTIDINE KINASE G"/>
    <property type="match status" value="1"/>
</dbReference>
<dbReference type="SUPFAM" id="SSF55874">
    <property type="entry name" value="ATPase domain of HSP90 chaperone/DNA topoisomerase II/histidine kinase"/>
    <property type="match status" value="1"/>
</dbReference>
<evidence type="ECO:0000259" key="6">
    <source>
        <dbReference type="PROSITE" id="PS50011"/>
    </source>
</evidence>
<keyword evidence="3" id="KW-0418">Kinase</keyword>
<dbReference type="Gene3D" id="3.30.450.40">
    <property type="match status" value="1"/>
</dbReference>
<dbReference type="SUPFAM" id="SSF55781">
    <property type="entry name" value="GAF domain-like"/>
    <property type="match status" value="1"/>
</dbReference>
<dbReference type="InterPro" id="IPR008271">
    <property type="entry name" value="Ser/Thr_kinase_AS"/>
</dbReference>
<dbReference type="CDD" id="cd14014">
    <property type="entry name" value="STKc_PknB_like"/>
    <property type="match status" value="1"/>
</dbReference>
<evidence type="ECO:0000256" key="1">
    <source>
        <dbReference type="ARBA" id="ARBA00000085"/>
    </source>
</evidence>
<dbReference type="SUPFAM" id="SSF56112">
    <property type="entry name" value="Protein kinase-like (PK-like)"/>
    <property type="match status" value="1"/>
</dbReference>
<dbReference type="InterPro" id="IPR000719">
    <property type="entry name" value="Prot_kinase_dom"/>
</dbReference>
<dbReference type="GO" id="GO:0000160">
    <property type="term" value="P:phosphorelay signal transduction system"/>
    <property type="evidence" value="ECO:0007669"/>
    <property type="project" value="UniProtKB-KW"/>
</dbReference>
<comment type="catalytic activity">
    <reaction evidence="1">
        <text>ATP + protein L-histidine = ADP + protein N-phospho-L-histidine.</text>
        <dbReference type="EC" id="2.7.13.3"/>
    </reaction>
</comment>
<evidence type="ECO:0000256" key="4">
    <source>
        <dbReference type="ARBA" id="ARBA00023012"/>
    </source>
</evidence>
<dbReference type="InterPro" id="IPR003594">
    <property type="entry name" value="HATPase_dom"/>
</dbReference>
<keyword evidence="3" id="KW-0808">Transferase</keyword>
<dbReference type="InterPro" id="IPR029016">
    <property type="entry name" value="GAF-like_dom_sf"/>
</dbReference>
<keyword evidence="5" id="KW-1133">Transmembrane helix</keyword>
<feature type="domain" description="Protein kinase" evidence="6">
    <location>
        <begin position="14"/>
        <end position="287"/>
    </location>
</feature>
<evidence type="ECO:0000313" key="9">
    <source>
        <dbReference type="Proteomes" id="UP001050975"/>
    </source>
</evidence>
<dbReference type="Proteomes" id="UP001050975">
    <property type="component" value="Unassembled WGS sequence"/>
</dbReference>